<name>A0A8R2HMH0_BOMMO</name>
<feature type="transmembrane region" description="Helical" evidence="6">
    <location>
        <begin position="1169"/>
        <end position="1193"/>
    </location>
</feature>
<evidence type="ECO:0000313" key="10">
    <source>
        <dbReference type="EnsemblMetazoa" id="XP_021203183.1"/>
    </source>
</evidence>
<feature type="region of interest" description="Disordered" evidence="5">
    <location>
        <begin position="699"/>
        <end position="730"/>
    </location>
</feature>
<dbReference type="Pfam" id="PF00102">
    <property type="entry name" value="Y_phosphatase"/>
    <property type="match status" value="2"/>
</dbReference>
<dbReference type="SUPFAM" id="SSF52799">
    <property type="entry name" value="(Phosphotyrosine protein) phosphatases II"/>
    <property type="match status" value="1"/>
</dbReference>
<dbReference type="GO" id="GO:0005829">
    <property type="term" value="C:cytosol"/>
    <property type="evidence" value="ECO:0007669"/>
    <property type="project" value="TreeGrafter"/>
</dbReference>
<dbReference type="PRINTS" id="PR00700">
    <property type="entry name" value="PRTYPHPHTASE"/>
</dbReference>
<dbReference type="CDD" id="cd00047">
    <property type="entry name" value="PTPc"/>
    <property type="match status" value="1"/>
</dbReference>
<sequence length="1605" mass="178367">MESPVRICFGAALVVNLLLISMTVSSALSQSTQSTANDEKLSRYNGLNQTSWIRSSDASNELNPKDNSEEHTDKNAKYKDRGRIKFHSLFKSTTASPLRKASSTESGDFVIVTPATEIKKTSRYTEVAKSAKKDNSPVSSTTPVAVKNGEESIEEYDDEDEEEERETLQKFSSNKFHESFFKIPSFGDDNNESSNNKVREDFSSPSYGFSSFFPKETSFGYGHNDNKNNFKSESFFDFDSDLTTPKNDFFDKKYQEISGSIIKKLETIKAKSPPPNITNVHKIVKENVGLERLGNNTPTNKSTVFIKNTKEIRVLDNEGAGSANEQLSDVHGTSIYYEMSVLSTETYAINHSNDDDCDNDTLPAEPTMSTSSEEELASIKTTTPTPIQVSTRPPFPDPTVENVSTLSSNYVPISTALPIFNSIIPVSTQNYISSTERVTRVFSSSFSRNRNYSKRLNLNGVNDSPNSVTLKTGTSTHKPLTRKFHYTTQRVRPVWMAPKRNVTKPAYQRLTTPTTIYSEHFNIKDKYTTTPRPRPSNKVTLTTVTSEIDPVLQSDVGGFKKVVHSHSISDNTIPSLWKRGSTKYRTSTATSDEVSNVSEMEIPPTSIVWALASLRSPSRNSTGYKTDDENELQKVGELLEKNETKTSTTTIATTMEISEDITNKTITEVEQNKLPWQSVQASTPPINDMQNETIIENKTERVTAESNISVQSSPEPSTTETDTTKSTTKAFKPAWVSATTETEQNMTEKDNLVIKRGFESITKLPSGITTPQDETEDLNQITTKTPKTRDDFEITTIRFSYVPTQTTETPDDSEYELTTFNWRPVFPTRTQATTIKDEPITTYRPKFITTTELLEESTTVEDTTPPVIELSSHIIENATEDIVQTTDINEPTIVSTKAIEINKATTIPNKITENIKTTTISATTEINEPTTIKTTTTEINKPYSMKTKITEFIEPTVVSTTTTEINEPYTTPTTQVPTTKQITTETSTTTTTEAATEDVSETLPITVTKTITTSTTTSPTTTMTTTPLEDTTTIIIEVVTEINTEKERTITAPMPTETPKPTAEYTSENIDDNEVIDQTTAPSMPSVAPTIVVSTSKVPIWTTTTAAIEYTTEAVETSQENGKIVSSTDSEMETTRAVSDLEDLTSYAGEMTTEASSRVLNSEDSGTGVAVAIAVSTIGVIALVLLIALLLVVRRRGRRGIYAQRCTPVSLDAYSLDSVSVGHRKGNQRLRASKRSYGNPAYDDEVTSHPMQYSALASFAMDIESITAEFVEIPSVSVRPEEVPPGCEDKNRYSNVLPLPETRVPLCRIGNDPTTEYINANYITGPGNIKNYYIACQAPLANTVGDFWRMIWEQNSRLVVMLTEYMENGVEKCYEYLPPSEVSDNKRSFGDFKIILKKREQKDKYAISSVQLINMSTRTWREIIHLWYFWPAKGVPDDYDSILDFLSEMRNYMKISQTAKEYDEEGVEVIYEDQNRSSFSNLTKLRSDDNGSGNGVNVYSPAKAEEMMRRHTNGTLGRMKAASEVEGVRPCVVTCASGAGRSAVLVALDVCARALAAGRADVPRAVRHLRAQRPHSLSNRHHYILLYKVLSEYGNKLTGGGIDTI</sequence>
<dbReference type="GO" id="GO:0048666">
    <property type="term" value="P:neuron development"/>
    <property type="evidence" value="ECO:0007669"/>
    <property type="project" value="UniProtKB-ARBA"/>
</dbReference>
<dbReference type="EnsemblMetazoa" id="XM_038018403.1">
    <property type="protein sequence ID" value="XP_037874331.1"/>
    <property type="gene ID" value="LOC101737535"/>
</dbReference>
<keyword evidence="6" id="KW-0812">Transmembrane</keyword>
<proteinExistence type="predicted"/>
<feature type="region of interest" description="Disordered" evidence="5">
    <location>
        <begin position="127"/>
        <end position="169"/>
    </location>
</feature>
<dbReference type="Gene3D" id="3.90.190.10">
    <property type="entry name" value="Protein tyrosine phosphatase superfamily"/>
    <property type="match status" value="1"/>
</dbReference>
<dbReference type="InterPro" id="IPR029021">
    <property type="entry name" value="Prot-tyrosine_phosphatase-like"/>
</dbReference>
<dbReference type="InterPro" id="IPR000387">
    <property type="entry name" value="Tyr_Pase_dom"/>
</dbReference>
<dbReference type="GO" id="GO:0004725">
    <property type="term" value="F:protein tyrosine phosphatase activity"/>
    <property type="evidence" value="ECO:0007669"/>
    <property type="project" value="UniProtKB-EC"/>
</dbReference>
<feature type="signal peptide" evidence="7">
    <location>
        <begin position="1"/>
        <end position="29"/>
    </location>
</feature>
<feature type="compositionally biased region" description="Acidic residues" evidence="5">
    <location>
        <begin position="151"/>
        <end position="165"/>
    </location>
</feature>
<reference evidence="10" key="2">
    <citation type="submission" date="2022-06" db="UniProtKB">
        <authorList>
            <consortium name="EnsemblMetazoa"/>
        </authorList>
    </citation>
    <scope>IDENTIFICATION</scope>
    <source>
        <strain evidence="10">p50T (Dazao)</strain>
    </source>
</reference>
<evidence type="ECO:0000256" key="3">
    <source>
        <dbReference type="ARBA" id="ARBA00022801"/>
    </source>
</evidence>
<accession>A0A8R2HMH0</accession>
<feature type="compositionally biased region" description="Low complexity" evidence="5">
    <location>
        <begin position="712"/>
        <end position="729"/>
    </location>
</feature>
<evidence type="ECO:0000259" key="8">
    <source>
        <dbReference type="PROSITE" id="PS50055"/>
    </source>
</evidence>
<feature type="region of interest" description="Disordered" evidence="5">
    <location>
        <begin position="55"/>
        <end position="78"/>
    </location>
</feature>
<feature type="domain" description="Tyrosine-protein phosphatase" evidence="8">
    <location>
        <begin position="1289"/>
        <end position="1593"/>
    </location>
</feature>
<evidence type="ECO:0000256" key="7">
    <source>
        <dbReference type="SAM" id="SignalP"/>
    </source>
</evidence>
<evidence type="ECO:0000256" key="6">
    <source>
        <dbReference type="SAM" id="Phobius"/>
    </source>
</evidence>
<feature type="compositionally biased region" description="Polar residues" evidence="5">
    <location>
        <begin position="379"/>
        <end position="391"/>
    </location>
</feature>
<keyword evidence="2" id="KW-0597">Phosphoprotein</keyword>
<dbReference type="EnsemblMetazoa" id="XM_004925398.4">
    <property type="protein sequence ID" value="XP_004925455.2"/>
    <property type="gene ID" value="LOC101737535"/>
</dbReference>
<keyword evidence="7" id="KW-0732">Signal</keyword>
<feature type="compositionally biased region" description="Low complexity" evidence="5">
    <location>
        <begin position="967"/>
        <end position="994"/>
    </location>
</feature>
<dbReference type="Proteomes" id="UP000005204">
    <property type="component" value="Unassembled WGS sequence"/>
</dbReference>
<keyword evidence="4" id="KW-0904">Protein phosphatase</keyword>
<dbReference type="GO" id="GO:0019901">
    <property type="term" value="F:protein kinase binding"/>
    <property type="evidence" value="ECO:0007669"/>
    <property type="project" value="TreeGrafter"/>
</dbReference>
<dbReference type="KEGG" id="bmor:101737535"/>
<feature type="region of interest" description="Disordered" evidence="5">
    <location>
        <begin position="967"/>
        <end position="997"/>
    </location>
</feature>
<reference evidence="11" key="1">
    <citation type="journal article" date="2008" name="Insect Biochem. Mol. Biol.">
        <title>The genome of a lepidopteran model insect, the silkworm Bombyx mori.</title>
        <authorList>
            <consortium name="International Silkworm Genome Consortium"/>
        </authorList>
    </citation>
    <scope>NUCLEOTIDE SEQUENCE [LARGE SCALE GENOMIC DNA]</scope>
    <source>
        <strain evidence="11">p50T</strain>
    </source>
</reference>
<dbReference type="GO" id="GO:0005886">
    <property type="term" value="C:plasma membrane"/>
    <property type="evidence" value="ECO:0007669"/>
    <property type="project" value="TreeGrafter"/>
</dbReference>
<protein>
    <recommendedName>
        <fullName evidence="1">protein-tyrosine-phosphatase</fullName>
        <ecNumber evidence="1">3.1.3.48</ecNumber>
    </recommendedName>
</protein>
<feature type="region of interest" description="Disordered" evidence="5">
    <location>
        <begin position="355"/>
        <end position="396"/>
    </location>
</feature>
<dbReference type="PROSITE" id="PS50056">
    <property type="entry name" value="TYR_PHOSPHATASE_2"/>
    <property type="match status" value="1"/>
</dbReference>
<dbReference type="RefSeq" id="XP_021203183.1">
    <property type="nucleotide sequence ID" value="XM_021347508.3"/>
</dbReference>
<keyword evidence="6" id="KW-0472">Membrane</keyword>
<feature type="chain" id="PRO_5036434062" description="protein-tyrosine-phosphatase" evidence="7">
    <location>
        <begin position="30"/>
        <end position="1605"/>
    </location>
</feature>
<keyword evidence="11" id="KW-1185">Reference proteome</keyword>
<dbReference type="SMART" id="SM00194">
    <property type="entry name" value="PTPc"/>
    <property type="match status" value="1"/>
</dbReference>
<dbReference type="GO" id="GO:0030054">
    <property type="term" value="C:cell junction"/>
    <property type="evidence" value="ECO:0007669"/>
    <property type="project" value="TreeGrafter"/>
</dbReference>
<dbReference type="GO" id="GO:0007165">
    <property type="term" value="P:signal transduction"/>
    <property type="evidence" value="ECO:0007669"/>
    <property type="project" value="TreeGrafter"/>
</dbReference>
<dbReference type="EnsemblMetazoa" id="XM_021347508.2">
    <property type="protein sequence ID" value="XP_021203183.1"/>
    <property type="gene ID" value="LOC101737535"/>
</dbReference>
<dbReference type="GO" id="GO:0009653">
    <property type="term" value="P:anatomical structure morphogenesis"/>
    <property type="evidence" value="ECO:0007669"/>
    <property type="project" value="UniProtKB-ARBA"/>
</dbReference>
<dbReference type="GeneID" id="101737535"/>
<keyword evidence="6" id="KW-1133">Transmembrane helix</keyword>
<organism evidence="10 11">
    <name type="scientific">Bombyx mori</name>
    <name type="common">Silk moth</name>
    <dbReference type="NCBI Taxonomy" id="7091"/>
    <lineage>
        <taxon>Eukaryota</taxon>
        <taxon>Metazoa</taxon>
        <taxon>Ecdysozoa</taxon>
        <taxon>Arthropoda</taxon>
        <taxon>Hexapoda</taxon>
        <taxon>Insecta</taxon>
        <taxon>Pterygota</taxon>
        <taxon>Neoptera</taxon>
        <taxon>Endopterygota</taxon>
        <taxon>Lepidoptera</taxon>
        <taxon>Glossata</taxon>
        <taxon>Ditrysia</taxon>
        <taxon>Bombycoidea</taxon>
        <taxon>Bombycidae</taxon>
        <taxon>Bombycinae</taxon>
        <taxon>Bombyx</taxon>
    </lineage>
</organism>
<dbReference type="PROSITE" id="PS50055">
    <property type="entry name" value="TYR_PHOSPHATASE_PTP"/>
    <property type="match status" value="1"/>
</dbReference>
<dbReference type="SMART" id="SM00404">
    <property type="entry name" value="PTPc_motif"/>
    <property type="match status" value="1"/>
</dbReference>
<feature type="compositionally biased region" description="Basic and acidic residues" evidence="5">
    <location>
        <begin position="63"/>
        <end position="78"/>
    </location>
</feature>
<evidence type="ECO:0000259" key="9">
    <source>
        <dbReference type="PROSITE" id="PS50056"/>
    </source>
</evidence>
<evidence type="ECO:0000256" key="1">
    <source>
        <dbReference type="ARBA" id="ARBA00013064"/>
    </source>
</evidence>
<dbReference type="PANTHER" id="PTHR46198:SF4">
    <property type="entry name" value="PROTEIN-TYROSINE-PHOSPHATASE"/>
    <property type="match status" value="1"/>
</dbReference>
<dbReference type="PANTHER" id="PTHR46198">
    <property type="entry name" value="PROTEIN-TYROSINE-PHOSPHATASE"/>
    <property type="match status" value="1"/>
</dbReference>
<evidence type="ECO:0000256" key="4">
    <source>
        <dbReference type="ARBA" id="ARBA00022912"/>
    </source>
</evidence>
<feature type="domain" description="Tyrosine specific protein phosphatases" evidence="9">
    <location>
        <begin position="1526"/>
        <end position="1584"/>
    </location>
</feature>
<evidence type="ECO:0000256" key="2">
    <source>
        <dbReference type="ARBA" id="ARBA00022553"/>
    </source>
</evidence>
<keyword evidence="3" id="KW-0378">Hydrolase</keyword>
<dbReference type="EC" id="3.1.3.48" evidence="1"/>
<dbReference type="InterPro" id="IPR008356">
    <property type="entry name" value="Tyr_Pase_KIM-con"/>
</dbReference>
<dbReference type="RefSeq" id="XP_004925455.2">
    <property type="nucleotide sequence ID" value="XM_004925398.5"/>
</dbReference>
<evidence type="ECO:0000313" key="11">
    <source>
        <dbReference type="Proteomes" id="UP000005204"/>
    </source>
</evidence>
<dbReference type="InterPro" id="IPR003595">
    <property type="entry name" value="Tyr_Pase_cat"/>
</dbReference>
<evidence type="ECO:0000256" key="5">
    <source>
        <dbReference type="SAM" id="MobiDB-lite"/>
    </source>
</evidence>
<dbReference type="InterPro" id="IPR000242">
    <property type="entry name" value="PTP_cat"/>
</dbReference>